<evidence type="ECO:0000256" key="2">
    <source>
        <dbReference type="ARBA" id="ARBA00022801"/>
    </source>
</evidence>
<keyword evidence="3" id="KW-0720">Serine protease</keyword>
<dbReference type="PANTHER" id="PTHR10381:SF70">
    <property type="entry name" value="ATP-DEPENDENT CLP PROTEASE PROTEOLYTIC SUBUNIT"/>
    <property type="match status" value="1"/>
</dbReference>
<accession>A0AAW9RX56</accession>
<dbReference type="GO" id="GO:0006515">
    <property type="term" value="P:protein quality control for misfolded or incompletely synthesized proteins"/>
    <property type="evidence" value="ECO:0007669"/>
    <property type="project" value="TreeGrafter"/>
</dbReference>
<evidence type="ECO:0000313" key="5">
    <source>
        <dbReference type="Proteomes" id="UP001378188"/>
    </source>
</evidence>
<sequence>MTKYYPRREMARSIVSRMVDTKPTRALDTLHLTLSGPIGSTDRLGQSIRASAVKATLASNKYASQIVVRLNSTGGSVHEAQAIYDALVRHRARVTVRVTDTCASAATIILLAGDERIAPPDATVMLHGIEVPLPTGARRWTAERYAETAAHLRDEQRRLINLFARRTGGRRAFFEAQFKDERPMHPETALRHGLLTEIAEVQGRGPFKSLRASTAGPAREAHLF</sequence>
<dbReference type="SUPFAM" id="SSF52096">
    <property type="entry name" value="ClpP/crotonase"/>
    <property type="match status" value="1"/>
</dbReference>
<dbReference type="GO" id="GO:0004176">
    <property type="term" value="F:ATP-dependent peptidase activity"/>
    <property type="evidence" value="ECO:0007669"/>
    <property type="project" value="TreeGrafter"/>
</dbReference>
<dbReference type="GO" id="GO:0004252">
    <property type="term" value="F:serine-type endopeptidase activity"/>
    <property type="evidence" value="ECO:0007669"/>
    <property type="project" value="UniProtKB-EC"/>
</dbReference>
<reference evidence="4 5" key="1">
    <citation type="submission" date="2024-02" db="EMBL/GenBank/DDBJ databases">
        <title>Genome analysis and characterization of Microbaculum marinisediminis sp. nov., isolated from marine sediment.</title>
        <authorList>
            <person name="Du Z.-J."/>
            <person name="Ye Y.-Q."/>
            <person name="Zhang Z.-R."/>
            <person name="Yuan S.-M."/>
            <person name="Zhang X.-Y."/>
        </authorList>
    </citation>
    <scope>NUCLEOTIDE SEQUENCE [LARGE SCALE GENOMIC DNA]</scope>
    <source>
        <strain evidence="4 5">SDUM1044001</strain>
    </source>
</reference>
<dbReference type="CDD" id="cd07016">
    <property type="entry name" value="S14_ClpP_1"/>
    <property type="match status" value="1"/>
</dbReference>
<comment type="caution">
    <text evidence="4">The sequence shown here is derived from an EMBL/GenBank/DDBJ whole genome shotgun (WGS) entry which is preliminary data.</text>
</comment>
<dbReference type="RefSeq" id="WP_340331153.1">
    <property type="nucleotide sequence ID" value="NZ_JAZHOF010000007.1"/>
</dbReference>
<organism evidence="4 5">
    <name type="scientific">Microbaculum marinum</name>
    <dbReference type="NCBI Taxonomy" id="1764581"/>
    <lineage>
        <taxon>Bacteria</taxon>
        <taxon>Pseudomonadati</taxon>
        <taxon>Pseudomonadota</taxon>
        <taxon>Alphaproteobacteria</taxon>
        <taxon>Hyphomicrobiales</taxon>
        <taxon>Tepidamorphaceae</taxon>
        <taxon>Microbaculum</taxon>
    </lineage>
</organism>
<keyword evidence="1 4" id="KW-0645">Protease</keyword>
<dbReference type="AlphaFoldDB" id="A0AAW9RX56"/>
<dbReference type="EMBL" id="JAZHOF010000007">
    <property type="protein sequence ID" value="MEJ8573463.1"/>
    <property type="molecule type" value="Genomic_DNA"/>
</dbReference>
<dbReference type="Gene3D" id="3.90.226.10">
    <property type="entry name" value="2-enoyl-CoA Hydratase, Chain A, domain 1"/>
    <property type="match status" value="1"/>
</dbReference>
<gene>
    <name evidence="4" type="ORF">V3328_18380</name>
</gene>
<dbReference type="PANTHER" id="PTHR10381">
    <property type="entry name" value="ATP-DEPENDENT CLP PROTEASE PROTEOLYTIC SUBUNIT"/>
    <property type="match status" value="1"/>
</dbReference>
<dbReference type="GO" id="GO:0009368">
    <property type="term" value="C:endopeptidase Clp complex"/>
    <property type="evidence" value="ECO:0007669"/>
    <property type="project" value="TreeGrafter"/>
</dbReference>
<evidence type="ECO:0000256" key="3">
    <source>
        <dbReference type="ARBA" id="ARBA00022825"/>
    </source>
</evidence>
<dbReference type="Proteomes" id="UP001378188">
    <property type="component" value="Unassembled WGS sequence"/>
</dbReference>
<protein>
    <submittedName>
        <fullName evidence="4">Clp protease ClpP</fullName>
        <ecNumber evidence="4">3.4.21.92</ecNumber>
    </submittedName>
</protein>
<dbReference type="InterPro" id="IPR029045">
    <property type="entry name" value="ClpP/crotonase-like_dom_sf"/>
</dbReference>
<evidence type="ECO:0000256" key="1">
    <source>
        <dbReference type="ARBA" id="ARBA00022670"/>
    </source>
</evidence>
<keyword evidence="2 4" id="KW-0378">Hydrolase</keyword>
<dbReference type="Pfam" id="PF00574">
    <property type="entry name" value="CLP_protease"/>
    <property type="match status" value="1"/>
</dbReference>
<proteinExistence type="predicted"/>
<evidence type="ECO:0000313" key="4">
    <source>
        <dbReference type="EMBL" id="MEJ8573463.1"/>
    </source>
</evidence>
<dbReference type="InterPro" id="IPR023562">
    <property type="entry name" value="ClpP/TepA"/>
</dbReference>
<dbReference type="GO" id="GO:0051117">
    <property type="term" value="F:ATPase binding"/>
    <property type="evidence" value="ECO:0007669"/>
    <property type="project" value="TreeGrafter"/>
</dbReference>
<dbReference type="EC" id="3.4.21.92" evidence="4"/>
<name>A0AAW9RX56_9HYPH</name>
<keyword evidence="5" id="KW-1185">Reference proteome</keyword>